<dbReference type="STRING" id="1121001.SAMN02745857_02312"/>
<reference evidence="3 4" key="1">
    <citation type="submission" date="2017-04" db="EMBL/GenBank/DDBJ databases">
        <authorList>
            <person name="Afonso C.L."/>
            <person name="Miller P.J."/>
            <person name="Scott M.A."/>
            <person name="Spackman E."/>
            <person name="Goraichik I."/>
            <person name="Dimitrov K.M."/>
            <person name="Suarez D.L."/>
            <person name="Swayne D.E."/>
        </authorList>
    </citation>
    <scope>NUCLEOTIDE SEQUENCE [LARGE SCALE GENOMIC DNA]</scope>
    <source>
        <strain evidence="3 4">DSM 23236</strain>
    </source>
</reference>
<feature type="domain" description="PAS" evidence="2">
    <location>
        <begin position="346"/>
        <end position="411"/>
    </location>
</feature>
<dbReference type="NCBIfam" id="TIGR00229">
    <property type="entry name" value="sensory_box"/>
    <property type="match status" value="1"/>
</dbReference>
<dbReference type="Pfam" id="PF13426">
    <property type="entry name" value="PAS_9"/>
    <property type="match status" value="1"/>
</dbReference>
<keyword evidence="1" id="KW-0472">Membrane</keyword>
<dbReference type="InterPro" id="IPR000014">
    <property type="entry name" value="PAS"/>
</dbReference>
<proteinExistence type="predicted"/>
<sequence length="447" mass="49675">MFALVDAKPPDYRYTVPRVYQNPYGMTTHARQAAATPNFVRHVPLAVGMLLLVLIATLSHPRYSFVLGLVELGLLACLVYALYLRQPAQAVEPATSTLTVPTEFALEKTHDIYACLPDLIWLIDHGKRVVTPLNKSSLSHHPSTQENEAKLTTLLPARIARQYLEGLIAVQSSQQPQQFEYQLTGDDGKSRAFEARLQPRSNKNCVALIRDITDLKDTEEALFNQQLFVHQIIDSSPNLIYVRDKHGRFLLVNRATQATLGHELLMQSHMGIDDGEQPFTEGDKEVLEDGATIRIVDHWTLPNGRTHWFDITKQPLVREGDIYILSIAIDISHVKAAEAALAVTDPLAGDVADALPVAFMLVRDGIVEFANLHVCEQLNTPPSAMLGRPLGAFTADADALLAGTHHEFISNHSGKRWPCQIHSISQGERSAQLLIFKDFTPKVRINA</sequence>
<feature type="domain" description="PAS" evidence="2">
    <location>
        <begin position="227"/>
        <end position="288"/>
    </location>
</feature>
<gene>
    <name evidence="3" type="ORF">SAMN02745857_02312</name>
</gene>
<dbReference type="PANTHER" id="PTHR44757">
    <property type="entry name" value="DIGUANYLATE CYCLASE DGCP"/>
    <property type="match status" value="1"/>
</dbReference>
<feature type="transmembrane region" description="Helical" evidence="1">
    <location>
        <begin position="65"/>
        <end position="83"/>
    </location>
</feature>
<name>A0A1W1XPR3_9NEIS</name>
<organism evidence="3 4">
    <name type="scientific">Andreprevotia lacus DSM 23236</name>
    <dbReference type="NCBI Taxonomy" id="1121001"/>
    <lineage>
        <taxon>Bacteria</taxon>
        <taxon>Pseudomonadati</taxon>
        <taxon>Pseudomonadota</taxon>
        <taxon>Betaproteobacteria</taxon>
        <taxon>Neisseriales</taxon>
        <taxon>Chitinibacteraceae</taxon>
        <taxon>Andreprevotia</taxon>
    </lineage>
</organism>
<dbReference type="Pfam" id="PF08448">
    <property type="entry name" value="PAS_4"/>
    <property type="match status" value="1"/>
</dbReference>
<dbReference type="Proteomes" id="UP000192761">
    <property type="component" value="Unassembled WGS sequence"/>
</dbReference>
<keyword evidence="4" id="KW-1185">Reference proteome</keyword>
<evidence type="ECO:0000259" key="2">
    <source>
        <dbReference type="SMART" id="SM00091"/>
    </source>
</evidence>
<accession>A0A1W1XPR3</accession>
<dbReference type="SUPFAM" id="SSF55785">
    <property type="entry name" value="PYP-like sensor domain (PAS domain)"/>
    <property type="match status" value="3"/>
</dbReference>
<dbReference type="InterPro" id="IPR013656">
    <property type="entry name" value="PAS_4"/>
</dbReference>
<dbReference type="OrthoDB" id="8579209at2"/>
<evidence type="ECO:0000313" key="3">
    <source>
        <dbReference type="EMBL" id="SMC25886.1"/>
    </source>
</evidence>
<dbReference type="InterPro" id="IPR052155">
    <property type="entry name" value="Biofilm_reg_signaling"/>
</dbReference>
<dbReference type="Gene3D" id="3.30.450.20">
    <property type="entry name" value="PAS domain"/>
    <property type="match status" value="2"/>
</dbReference>
<keyword evidence="1" id="KW-1133">Transmembrane helix</keyword>
<dbReference type="PANTHER" id="PTHR44757:SF2">
    <property type="entry name" value="BIOFILM ARCHITECTURE MAINTENANCE PROTEIN MBAA"/>
    <property type="match status" value="1"/>
</dbReference>
<evidence type="ECO:0000256" key="1">
    <source>
        <dbReference type="SAM" id="Phobius"/>
    </source>
</evidence>
<feature type="transmembrane region" description="Helical" evidence="1">
    <location>
        <begin position="39"/>
        <end position="58"/>
    </location>
</feature>
<evidence type="ECO:0000313" key="4">
    <source>
        <dbReference type="Proteomes" id="UP000192761"/>
    </source>
</evidence>
<dbReference type="EMBL" id="FWXD01000012">
    <property type="protein sequence ID" value="SMC25886.1"/>
    <property type="molecule type" value="Genomic_DNA"/>
</dbReference>
<dbReference type="SMART" id="SM00091">
    <property type="entry name" value="PAS"/>
    <property type="match status" value="2"/>
</dbReference>
<dbReference type="AlphaFoldDB" id="A0A1W1XPR3"/>
<protein>
    <submittedName>
        <fullName evidence="3">PAS domain S-box-containing protein</fullName>
    </submittedName>
</protein>
<dbReference type="InterPro" id="IPR035965">
    <property type="entry name" value="PAS-like_dom_sf"/>
</dbReference>
<keyword evidence="1" id="KW-0812">Transmembrane</keyword>